<keyword evidence="2" id="KW-1185">Reference proteome</keyword>
<organism evidence="1 2">
    <name type="scientific">Ramazzottius varieornatus</name>
    <name type="common">Water bear</name>
    <name type="synonym">Tardigrade</name>
    <dbReference type="NCBI Taxonomy" id="947166"/>
    <lineage>
        <taxon>Eukaryota</taxon>
        <taxon>Metazoa</taxon>
        <taxon>Ecdysozoa</taxon>
        <taxon>Tardigrada</taxon>
        <taxon>Eutardigrada</taxon>
        <taxon>Parachela</taxon>
        <taxon>Hypsibioidea</taxon>
        <taxon>Ramazzottiidae</taxon>
        <taxon>Ramazzottius</taxon>
    </lineage>
</organism>
<feature type="non-terminal residue" evidence="1">
    <location>
        <position position="1"/>
    </location>
</feature>
<dbReference type="AlphaFoldDB" id="A0A1D1UBJ9"/>
<comment type="caution">
    <text evidence="1">The sequence shown here is derived from an EMBL/GenBank/DDBJ whole genome shotgun (WGS) entry which is preliminary data.</text>
</comment>
<evidence type="ECO:0000313" key="2">
    <source>
        <dbReference type="Proteomes" id="UP000186922"/>
    </source>
</evidence>
<dbReference type="Proteomes" id="UP000186922">
    <property type="component" value="Unassembled WGS sequence"/>
</dbReference>
<proteinExistence type="predicted"/>
<evidence type="ECO:0000313" key="1">
    <source>
        <dbReference type="EMBL" id="GAU87229.1"/>
    </source>
</evidence>
<reference evidence="1 2" key="1">
    <citation type="journal article" date="2016" name="Nat. Commun.">
        <title>Extremotolerant tardigrade genome and improved radiotolerance of human cultured cells by tardigrade-unique protein.</title>
        <authorList>
            <person name="Hashimoto T."/>
            <person name="Horikawa D.D."/>
            <person name="Saito Y."/>
            <person name="Kuwahara H."/>
            <person name="Kozuka-Hata H."/>
            <person name="Shin-I T."/>
            <person name="Minakuchi Y."/>
            <person name="Ohishi K."/>
            <person name="Motoyama A."/>
            <person name="Aizu T."/>
            <person name="Enomoto A."/>
            <person name="Kondo K."/>
            <person name="Tanaka S."/>
            <person name="Hara Y."/>
            <person name="Koshikawa S."/>
            <person name="Sagara H."/>
            <person name="Miura T."/>
            <person name="Yokobori S."/>
            <person name="Miyagawa K."/>
            <person name="Suzuki Y."/>
            <person name="Kubo T."/>
            <person name="Oyama M."/>
            <person name="Kohara Y."/>
            <person name="Fujiyama A."/>
            <person name="Arakawa K."/>
            <person name="Katayama T."/>
            <person name="Toyoda A."/>
            <person name="Kunieda T."/>
        </authorList>
    </citation>
    <scope>NUCLEOTIDE SEQUENCE [LARGE SCALE GENOMIC DNA]</scope>
    <source>
        <strain evidence="1 2">YOKOZUNA-1</strain>
    </source>
</reference>
<protein>
    <submittedName>
        <fullName evidence="1">Uncharacterized protein</fullName>
    </submittedName>
</protein>
<name>A0A1D1UBJ9_RAMVA</name>
<dbReference type="EMBL" id="BDGG01000001">
    <property type="protein sequence ID" value="GAU87229.1"/>
    <property type="molecule type" value="Genomic_DNA"/>
</dbReference>
<accession>A0A1D1UBJ9</accession>
<sequence length="201" mass="23220">LLYLAYAKTRTWTGLLDPRIWISPEFELGIWTAYPSIAEKQQENQISFFSFKDNLQRKTPHDLCDYIDIITNHESRSTADHTLDNAMAEWRPPGVVNHWLDDIRPWTAVGFRGFLRCTYISIPLARYPPLQFSYQGKQMCEGLLPLFGDLRTSSPDTEYKSKRNPDTVLQRLSCHCEMKVRLELEWAAASPITGAADCNFE</sequence>
<gene>
    <name evidence="1" type="primary">RvY_00112-1</name>
    <name evidence="1" type="synonym">RvY_00112.1</name>
    <name evidence="1" type="ORF">RvY_00112</name>
</gene>